<evidence type="ECO:0000313" key="1">
    <source>
        <dbReference type="EMBL" id="KKN23508.1"/>
    </source>
</evidence>
<dbReference type="AlphaFoldDB" id="A0A0F9S2C6"/>
<protein>
    <submittedName>
        <fullName evidence="1">Uncharacterized protein</fullName>
    </submittedName>
</protein>
<comment type="caution">
    <text evidence="1">The sequence shown here is derived from an EMBL/GenBank/DDBJ whole genome shotgun (WGS) entry which is preliminary data.</text>
</comment>
<accession>A0A0F9S2C6</accession>
<sequence length="176" mass="18423">MMKKFWLALLVLALAASPVVADECAGPLSFYTVDPCRWLDTRVPGCVVGGGCWKGPFKDGQTRKYLVQGAAMCPATVRGSVPVGACAIVLNVVATQATGRGRLVLYNAYLWERPPVSSINFGVGQTIANMVIAQLGQDPGPPAPILPDLAIYARVAGGGTVHVVVDMIGYFASSGD</sequence>
<organism evidence="1">
    <name type="scientific">marine sediment metagenome</name>
    <dbReference type="NCBI Taxonomy" id="412755"/>
    <lineage>
        <taxon>unclassified sequences</taxon>
        <taxon>metagenomes</taxon>
        <taxon>ecological metagenomes</taxon>
    </lineage>
</organism>
<dbReference type="EMBL" id="LAZR01002964">
    <property type="protein sequence ID" value="KKN23508.1"/>
    <property type="molecule type" value="Genomic_DNA"/>
</dbReference>
<gene>
    <name evidence="1" type="ORF">LCGC14_0904230</name>
</gene>
<proteinExistence type="predicted"/>
<name>A0A0F9S2C6_9ZZZZ</name>
<reference evidence="1" key="1">
    <citation type="journal article" date="2015" name="Nature">
        <title>Complex archaea that bridge the gap between prokaryotes and eukaryotes.</title>
        <authorList>
            <person name="Spang A."/>
            <person name="Saw J.H."/>
            <person name="Jorgensen S.L."/>
            <person name="Zaremba-Niedzwiedzka K."/>
            <person name="Martijn J."/>
            <person name="Lind A.E."/>
            <person name="van Eijk R."/>
            <person name="Schleper C."/>
            <person name="Guy L."/>
            <person name="Ettema T.J."/>
        </authorList>
    </citation>
    <scope>NUCLEOTIDE SEQUENCE</scope>
</reference>